<feature type="domain" description="D-isomer specific 2-hydroxyacid dehydrogenase NAD-binding" evidence="5">
    <location>
        <begin position="109"/>
        <end position="297"/>
    </location>
</feature>
<reference evidence="6 7" key="1">
    <citation type="submission" date="2018-07" db="EMBL/GenBank/DDBJ databases">
        <title>Complete genome sequence of Flavobacterium psychrolimnae LMG 22018.</title>
        <authorList>
            <person name="Kim D.-U."/>
        </authorList>
    </citation>
    <scope>NUCLEOTIDE SEQUENCE [LARGE SCALE GENOMIC DNA]</scope>
    <source>
        <strain evidence="6 7">LMG 22018</strain>
    </source>
</reference>
<evidence type="ECO:0000259" key="4">
    <source>
        <dbReference type="Pfam" id="PF00389"/>
    </source>
</evidence>
<dbReference type="InterPro" id="IPR029752">
    <property type="entry name" value="D-isomer_DH_CS1"/>
</dbReference>
<dbReference type="Pfam" id="PF02826">
    <property type="entry name" value="2-Hacid_dh_C"/>
    <property type="match status" value="1"/>
</dbReference>
<dbReference type="AlphaFoldDB" id="A0A366B631"/>
<dbReference type="SUPFAM" id="SSF51735">
    <property type="entry name" value="NAD(P)-binding Rossmann-fold domains"/>
    <property type="match status" value="1"/>
</dbReference>
<dbReference type="PROSITE" id="PS00065">
    <property type="entry name" value="D_2_HYDROXYACID_DH_1"/>
    <property type="match status" value="1"/>
</dbReference>
<comment type="similarity">
    <text evidence="1 3">Belongs to the D-isomer specific 2-hydroxyacid dehydrogenase family.</text>
</comment>
<proteinExistence type="inferred from homology"/>
<keyword evidence="3" id="KW-0560">Oxidoreductase</keyword>
<name>A0A366B631_9FLAO</name>
<keyword evidence="2" id="KW-0520">NAD</keyword>
<keyword evidence="7" id="KW-1185">Reference proteome</keyword>
<dbReference type="InterPro" id="IPR006140">
    <property type="entry name" value="D-isomer_DH_NAD-bd"/>
</dbReference>
<dbReference type="Pfam" id="PF00389">
    <property type="entry name" value="2-Hacid_dh"/>
    <property type="match status" value="1"/>
</dbReference>
<feature type="domain" description="D-isomer specific 2-hydroxyacid dehydrogenase catalytic" evidence="4">
    <location>
        <begin position="15"/>
        <end position="328"/>
    </location>
</feature>
<evidence type="ECO:0000256" key="2">
    <source>
        <dbReference type="ARBA" id="ARBA00023027"/>
    </source>
</evidence>
<gene>
    <name evidence="6" type="ORF">DR980_00460</name>
</gene>
<protein>
    <submittedName>
        <fullName evidence="6">2-hydroxyacid dehydrogenase</fullName>
    </submittedName>
</protein>
<evidence type="ECO:0000259" key="5">
    <source>
        <dbReference type="Pfam" id="PF02826"/>
    </source>
</evidence>
<dbReference type="InterPro" id="IPR058205">
    <property type="entry name" value="D-LDH-like"/>
</dbReference>
<evidence type="ECO:0000256" key="1">
    <source>
        <dbReference type="ARBA" id="ARBA00005854"/>
    </source>
</evidence>
<dbReference type="PANTHER" id="PTHR43026">
    <property type="entry name" value="2-HYDROXYACID DEHYDROGENASE HOMOLOG 1-RELATED"/>
    <property type="match status" value="1"/>
</dbReference>
<dbReference type="OrthoDB" id="9777288at2"/>
<dbReference type="PANTHER" id="PTHR43026:SF1">
    <property type="entry name" value="2-HYDROXYACID DEHYDROGENASE HOMOLOG 1-RELATED"/>
    <property type="match status" value="1"/>
</dbReference>
<accession>A0A366B631</accession>
<dbReference type="InterPro" id="IPR006139">
    <property type="entry name" value="D-isomer_2_OHA_DH_cat_dom"/>
</dbReference>
<dbReference type="EMBL" id="QNUX01000001">
    <property type="protein sequence ID" value="RBN51674.1"/>
    <property type="molecule type" value="Genomic_DNA"/>
</dbReference>
<dbReference type="Gene3D" id="3.40.50.720">
    <property type="entry name" value="NAD(P)-binding Rossmann-like Domain"/>
    <property type="match status" value="2"/>
</dbReference>
<sequence>MKVLVYSIFGFDKPFMEKAAHGNHELVFTEQHLNENTAHLAQGFDAISIFTLDVASEAVLQKLYSCGVKYIALRAVHSDLIDVSRAKSLAMKVANVPVYSPYSVAEHAVGLLLALNRKQVLGQRLMHIGDYRMDHLVGFDLHGKTVGIIGTGKIGAAFARIMHGFGCKIVAFDNEENDELQNDIPISYKTLQEVCAASDVLSVHAFWNDSSKYMFDKNTFSLFKKGIVFINTSHGKLVNTEDLIEAIENKILAAVGLDVYEKEDSIFFQDHTEAPITDTLFLKLRSYPNVMITGHQGFLTNETLAGIAHTTIANLNAWAYNGISENEISG</sequence>
<dbReference type="RefSeq" id="WP_113633307.1">
    <property type="nucleotide sequence ID" value="NZ_QNUX01000001.1"/>
</dbReference>
<evidence type="ECO:0000313" key="7">
    <source>
        <dbReference type="Proteomes" id="UP000253676"/>
    </source>
</evidence>
<dbReference type="GO" id="GO:0051287">
    <property type="term" value="F:NAD binding"/>
    <property type="evidence" value="ECO:0007669"/>
    <property type="project" value="InterPro"/>
</dbReference>
<organism evidence="6 7">
    <name type="scientific">Flavobacterium psychrolimnae</name>
    <dbReference type="NCBI Taxonomy" id="249351"/>
    <lineage>
        <taxon>Bacteria</taxon>
        <taxon>Pseudomonadati</taxon>
        <taxon>Bacteroidota</taxon>
        <taxon>Flavobacteriia</taxon>
        <taxon>Flavobacteriales</taxon>
        <taxon>Flavobacteriaceae</taxon>
        <taxon>Flavobacterium</taxon>
    </lineage>
</organism>
<dbReference type="GO" id="GO:0008720">
    <property type="term" value="F:D-lactate dehydrogenase (NAD+) activity"/>
    <property type="evidence" value="ECO:0007669"/>
    <property type="project" value="TreeGrafter"/>
</dbReference>
<dbReference type="Proteomes" id="UP000253676">
    <property type="component" value="Unassembled WGS sequence"/>
</dbReference>
<dbReference type="InterPro" id="IPR036291">
    <property type="entry name" value="NAD(P)-bd_dom_sf"/>
</dbReference>
<evidence type="ECO:0000313" key="6">
    <source>
        <dbReference type="EMBL" id="RBN51674.1"/>
    </source>
</evidence>
<dbReference type="SUPFAM" id="SSF52283">
    <property type="entry name" value="Formate/glycerate dehydrogenase catalytic domain-like"/>
    <property type="match status" value="1"/>
</dbReference>
<comment type="caution">
    <text evidence="6">The sequence shown here is derived from an EMBL/GenBank/DDBJ whole genome shotgun (WGS) entry which is preliminary data.</text>
</comment>
<evidence type="ECO:0000256" key="3">
    <source>
        <dbReference type="RuleBase" id="RU003719"/>
    </source>
</evidence>